<proteinExistence type="predicted"/>
<evidence type="ECO:0000313" key="1">
    <source>
        <dbReference type="EMBL" id="GAA4882678.1"/>
    </source>
</evidence>
<comment type="caution">
    <text evidence="1">The sequence shown here is derived from an EMBL/GenBank/DDBJ whole genome shotgun (WGS) entry which is preliminary data.</text>
</comment>
<dbReference type="InterPro" id="IPR011989">
    <property type="entry name" value="ARM-like"/>
</dbReference>
<reference evidence="2" key="1">
    <citation type="journal article" date="2019" name="Int. J. Syst. Evol. Microbiol.">
        <title>The Global Catalogue of Microorganisms (GCM) 10K type strain sequencing project: providing services to taxonomists for standard genome sequencing and annotation.</title>
        <authorList>
            <consortium name="The Broad Institute Genomics Platform"/>
            <consortium name="The Broad Institute Genome Sequencing Center for Infectious Disease"/>
            <person name="Wu L."/>
            <person name="Ma J."/>
        </authorList>
    </citation>
    <scope>NUCLEOTIDE SEQUENCE [LARGE SCALE GENOMIC DNA]</scope>
    <source>
        <strain evidence="2">JCM 13006</strain>
    </source>
</reference>
<sequence>MPPTPQQRAGDRVRTDLARDGAPAPATVAELIGDLDSADPETWWYAVGMLPHARSAAAVEPLIAAWERLRPTADDPRSGYAERSSVKYALRASLAAADLDVLLRVADHPDAAVRCAATHTLRGVDDERARAAVLRHDLAFAGKLLGLAATDPEPVPGADLTARLVGLPVDGRARHEVLDVLGRLGHPSCLPALTAALGRRGDGHGQVRAERAIEAVGGTEALRRAVLDVLEDPHADPTNAAQVAARLRMAEAVPGLTAAVRGGPCRPAVLSALVALRARSAVPVLVEVLDGLDARQTWLRTPLLDTIGRLDPQPAVEHFLTAARRPGTHRTALDALARCHDPRATALVTTALLSGDSRMALVRPLAERADPETLDVLAHVVATTPDRRIRQVATRGILRTLRAAPDRADSTLSSLAFSSVQARITAAWLEGRLGPQNQRDPLRRLAEASRSADQRVRAQAARSLVRIGTPGALDLVRPLCQDPSRHVRACAVGHLAPARPNRWPAA</sequence>
<gene>
    <name evidence="1" type="ORF">GCM10023235_73960</name>
</gene>
<dbReference type="InterPro" id="IPR016024">
    <property type="entry name" value="ARM-type_fold"/>
</dbReference>
<name>A0ABP9EM12_9ACTN</name>
<evidence type="ECO:0000313" key="2">
    <source>
        <dbReference type="Proteomes" id="UP001501752"/>
    </source>
</evidence>
<dbReference type="Gene3D" id="1.25.10.10">
    <property type="entry name" value="Leucine-rich Repeat Variant"/>
    <property type="match status" value="3"/>
</dbReference>
<keyword evidence="2" id="KW-1185">Reference proteome</keyword>
<dbReference type="SUPFAM" id="SSF48371">
    <property type="entry name" value="ARM repeat"/>
    <property type="match status" value="2"/>
</dbReference>
<protein>
    <recommendedName>
        <fullName evidence="3">PBS lyase</fullName>
    </recommendedName>
</protein>
<dbReference type="InterPro" id="IPR004155">
    <property type="entry name" value="PBS_lyase_HEAT"/>
</dbReference>
<dbReference type="Pfam" id="PF13646">
    <property type="entry name" value="HEAT_2"/>
    <property type="match status" value="1"/>
</dbReference>
<dbReference type="EMBL" id="BAABIS010000001">
    <property type="protein sequence ID" value="GAA4882678.1"/>
    <property type="molecule type" value="Genomic_DNA"/>
</dbReference>
<organism evidence="1 2">
    <name type="scientific">Kitasatospora terrestris</name>
    <dbReference type="NCBI Taxonomy" id="258051"/>
    <lineage>
        <taxon>Bacteria</taxon>
        <taxon>Bacillati</taxon>
        <taxon>Actinomycetota</taxon>
        <taxon>Actinomycetes</taxon>
        <taxon>Kitasatosporales</taxon>
        <taxon>Streptomycetaceae</taxon>
        <taxon>Kitasatospora</taxon>
    </lineage>
</organism>
<dbReference type="PANTHER" id="PTHR12697:SF5">
    <property type="entry name" value="DEOXYHYPUSINE HYDROXYLASE"/>
    <property type="match status" value="1"/>
</dbReference>
<dbReference type="SMART" id="SM00567">
    <property type="entry name" value="EZ_HEAT"/>
    <property type="match status" value="4"/>
</dbReference>
<dbReference type="PANTHER" id="PTHR12697">
    <property type="entry name" value="PBS LYASE HEAT-LIKE PROTEIN"/>
    <property type="match status" value="1"/>
</dbReference>
<evidence type="ECO:0008006" key="3">
    <source>
        <dbReference type="Google" id="ProtNLM"/>
    </source>
</evidence>
<accession>A0ABP9EM12</accession>
<dbReference type="Proteomes" id="UP001501752">
    <property type="component" value="Unassembled WGS sequence"/>
</dbReference>
<dbReference type="Pfam" id="PF03130">
    <property type="entry name" value="HEAT_PBS"/>
    <property type="match status" value="1"/>
</dbReference>